<protein>
    <submittedName>
        <fullName evidence="3">Putative major facilitator superfamily transporter</fullName>
    </submittedName>
</protein>
<feature type="transmembrane region" description="Helical" evidence="2">
    <location>
        <begin position="78"/>
        <end position="95"/>
    </location>
</feature>
<feature type="transmembrane region" description="Helical" evidence="2">
    <location>
        <begin position="12"/>
        <end position="31"/>
    </location>
</feature>
<proteinExistence type="predicted"/>
<dbReference type="SUPFAM" id="SSF103473">
    <property type="entry name" value="MFS general substrate transporter"/>
    <property type="match status" value="1"/>
</dbReference>
<feature type="transmembrane region" description="Helical" evidence="2">
    <location>
        <begin position="244"/>
        <end position="262"/>
    </location>
</feature>
<comment type="caution">
    <text evidence="3">The sequence shown here is derived from an EMBL/GenBank/DDBJ whole genome shotgun (WGS) entry which is preliminary data.</text>
</comment>
<evidence type="ECO:0000256" key="1">
    <source>
        <dbReference type="SAM" id="MobiDB-lite"/>
    </source>
</evidence>
<keyword evidence="2" id="KW-0472">Membrane</keyword>
<dbReference type="PANTHER" id="PTHR23537:SF1">
    <property type="entry name" value="SUGAR TRANSPORTER"/>
    <property type="match status" value="1"/>
</dbReference>
<dbReference type="AlphaFoldDB" id="X0PX40"/>
<gene>
    <name evidence="3" type="ORF">RW1_046_00760</name>
</gene>
<feature type="transmembrane region" description="Helical" evidence="2">
    <location>
        <begin position="164"/>
        <end position="182"/>
    </location>
</feature>
<dbReference type="EMBL" id="BAWF01000046">
    <property type="protein sequence ID" value="GAF47913.1"/>
    <property type="molecule type" value="Genomic_DNA"/>
</dbReference>
<feature type="transmembrane region" description="Helical" evidence="2">
    <location>
        <begin position="206"/>
        <end position="232"/>
    </location>
</feature>
<feature type="transmembrane region" description="Helical" evidence="2">
    <location>
        <begin position="101"/>
        <end position="123"/>
    </location>
</feature>
<feature type="transmembrane region" description="Helical" evidence="2">
    <location>
        <begin position="354"/>
        <end position="373"/>
    </location>
</feature>
<feature type="transmembrane region" description="Helical" evidence="2">
    <location>
        <begin position="326"/>
        <end position="348"/>
    </location>
</feature>
<accession>X0PX40</accession>
<evidence type="ECO:0000313" key="3">
    <source>
        <dbReference type="EMBL" id="GAF47913.1"/>
    </source>
</evidence>
<keyword evidence="2" id="KW-0812">Transmembrane</keyword>
<dbReference type="Proteomes" id="UP000019491">
    <property type="component" value="Unassembled WGS sequence"/>
</dbReference>
<evidence type="ECO:0000313" key="4">
    <source>
        <dbReference type="Proteomes" id="UP000019491"/>
    </source>
</evidence>
<dbReference type="Pfam" id="PF06779">
    <property type="entry name" value="MFS_4"/>
    <property type="match status" value="1"/>
</dbReference>
<organism evidence="3 4">
    <name type="scientific">Rhodococcus wratislaviensis NBRC 100605</name>
    <dbReference type="NCBI Taxonomy" id="1219028"/>
    <lineage>
        <taxon>Bacteria</taxon>
        <taxon>Bacillati</taxon>
        <taxon>Actinomycetota</taxon>
        <taxon>Actinomycetes</taxon>
        <taxon>Mycobacteriales</taxon>
        <taxon>Nocardiaceae</taxon>
        <taxon>Rhodococcus</taxon>
    </lineage>
</organism>
<reference evidence="3 4" key="1">
    <citation type="submission" date="2014-02" db="EMBL/GenBank/DDBJ databases">
        <title>Whole genome shotgun sequence of Rhodococcus wratislaviensis NBRC 100605.</title>
        <authorList>
            <person name="Hosoyama A."/>
            <person name="Tsuchikane K."/>
            <person name="Yoshida I."/>
            <person name="Ohji S."/>
            <person name="Ichikawa N."/>
            <person name="Yamazoe A."/>
            <person name="Fujita N."/>
        </authorList>
    </citation>
    <scope>NUCLEOTIDE SEQUENCE [LARGE SCALE GENOMIC DNA]</scope>
    <source>
        <strain evidence="3 4">NBRC 100605</strain>
    </source>
</reference>
<keyword evidence="4" id="KW-1185">Reference proteome</keyword>
<dbReference type="GO" id="GO:0005886">
    <property type="term" value="C:plasma membrane"/>
    <property type="evidence" value="ECO:0007669"/>
    <property type="project" value="TreeGrafter"/>
</dbReference>
<sequence length="413" mass="42076">MRAFSPRAHVGRAAAALAASMGVGRFVYTPILPLMHSQAGLSSSHGAALATANYIGYLVGALVGILIPAAVRSATVMRTSLVVLVATLALMPATHDGSAWFVLRLVAGIASALIFMIAVSAMLSHLRSHAQHLAGWAFGGVGAGIALSGVLVFILGSIGTWRSAWWAAAALALVCAAAAWALTPEPSPTATAAGPGAPGRPRTDRWFTAVFVSYFLEGIGYIIAGTFLVAAIDHTAGGRVGSGAWIVVGLAALPSCAVWAWLSRRWSRPILLLVALLIQAVGIALPAVVAGVGPALISAFLFGATFLGVGSLALGIGAHLQFPRAVALLTTGYSVGQILGPLAVTPLLHDGYHQALLAGAAVVLAAALSAAALRFRFPDHVGVVHEPSHSNNQHAETPQGARSVPSAVVETIA</sequence>
<dbReference type="InterPro" id="IPR036259">
    <property type="entry name" value="MFS_trans_sf"/>
</dbReference>
<dbReference type="PANTHER" id="PTHR23537">
    <property type="match status" value="1"/>
</dbReference>
<feature type="transmembrane region" description="Helical" evidence="2">
    <location>
        <begin position="51"/>
        <end position="71"/>
    </location>
</feature>
<name>X0PX40_RHOWR</name>
<feature type="transmembrane region" description="Helical" evidence="2">
    <location>
        <begin position="135"/>
        <end position="158"/>
    </location>
</feature>
<dbReference type="Gene3D" id="1.20.1250.20">
    <property type="entry name" value="MFS general substrate transporter like domains"/>
    <property type="match status" value="1"/>
</dbReference>
<feature type="transmembrane region" description="Helical" evidence="2">
    <location>
        <begin position="269"/>
        <end position="289"/>
    </location>
</feature>
<feature type="transmembrane region" description="Helical" evidence="2">
    <location>
        <begin position="295"/>
        <end position="314"/>
    </location>
</feature>
<feature type="region of interest" description="Disordered" evidence="1">
    <location>
        <begin position="386"/>
        <end position="405"/>
    </location>
</feature>
<dbReference type="InterPro" id="IPR010645">
    <property type="entry name" value="MFS_4"/>
</dbReference>
<keyword evidence="2" id="KW-1133">Transmembrane helix</keyword>
<evidence type="ECO:0000256" key="2">
    <source>
        <dbReference type="SAM" id="Phobius"/>
    </source>
</evidence>